<dbReference type="Proteomes" id="UP000198287">
    <property type="component" value="Unassembled WGS sequence"/>
</dbReference>
<dbReference type="EMBL" id="LNIX01000011">
    <property type="protein sequence ID" value="OXA48762.1"/>
    <property type="molecule type" value="Genomic_DNA"/>
</dbReference>
<keyword evidence="2" id="KW-1185">Reference proteome</keyword>
<protein>
    <recommendedName>
        <fullName evidence="3">Protein takeout</fullName>
    </recommendedName>
</protein>
<comment type="caution">
    <text evidence="1">The sequence shown here is derived from an EMBL/GenBank/DDBJ whole genome shotgun (WGS) entry which is preliminary data.</text>
</comment>
<dbReference type="Gene3D" id="3.15.10.30">
    <property type="entry name" value="Haemolymph juvenile hormone binding protein"/>
    <property type="match status" value="1"/>
</dbReference>
<sequence length="171" mass="19019">MSNELQVYEISSDLAALQFRFAILLRQLELRGIYNLSGTVISLYPVFGSGAWSLPDFALEIDLNLVGFAIEDGYINMERFEFRNITLIPNYSNSQISLEDLVIDEGAENLGKDVFDALTQLIPKALEEAGAHSVLKSVMDYLRFLFTVTPLTEIIGTTPPPCRLGDIAPQN</sequence>
<organism evidence="1 2">
    <name type="scientific">Folsomia candida</name>
    <name type="common">Springtail</name>
    <dbReference type="NCBI Taxonomy" id="158441"/>
    <lineage>
        <taxon>Eukaryota</taxon>
        <taxon>Metazoa</taxon>
        <taxon>Ecdysozoa</taxon>
        <taxon>Arthropoda</taxon>
        <taxon>Hexapoda</taxon>
        <taxon>Collembola</taxon>
        <taxon>Entomobryomorpha</taxon>
        <taxon>Isotomoidea</taxon>
        <taxon>Isotomidae</taxon>
        <taxon>Proisotominae</taxon>
        <taxon>Folsomia</taxon>
    </lineage>
</organism>
<accession>A0A226DTF3</accession>
<dbReference type="InterPro" id="IPR038606">
    <property type="entry name" value="To_sf"/>
</dbReference>
<name>A0A226DTF3_FOLCA</name>
<proteinExistence type="predicted"/>
<evidence type="ECO:0000313" key="1">
    <source>
        <dbReference type="EMBL" id="OXA48762.1"/>
    </source>
</evidence>
<evidence type="ECO:0008006" key="3">
    <source>
        <dbReference type="Google" id="ProtNLM"/>
    </source>
</evidence>
<dbReference type="Pfam" id="PF06585">
    <property type="entry name" value="JHBP"/>
    <property type="match status" value="1"/>
</dbReference>
<dbReference type="InterPro" id="IPR010562">
    <property type="entry name" value="Haemolymph_juvenile_hormone-bd"/>
</dbReference>
<reference evidence="1 2" key="1">
    <citation type="submission" date="2015-12" db="EMBL/GenBank/DDBJ databases">
        <title>The genome of Folsomia candida.</title>
        <authorList>
            <person name="Faddeeva A."/>
            <person name="Derks M.F."/>
            <person name="Anvar Y."/>
            <person name="Smit S."/>
            <person name="Van Straalen N."/>
            <person name="Roelofs D."/>
        </authorList>
    </citation>
    <scope>NUCLEOTIDE SEQUENCE [LARGE SCALE GENOMIC DNA]</scope>
    <source>
        <strain evidence="1 2">VU population</strain>
        <tissue evidence="1">Whole body</tissue>
    </source>
</reference>
<evidence type="ECO:0000313" key="2">
    <source>
        <dbReference type="Proteomes" id="UP000198287"/>
    </source>
</evidence>
<dbReference type="AlphaFoldDB" id="A0A226DTF3"/>
<gene>
    <name evidence="1" type="ORF">Fcan01_16638</name>
</gene>